<evidence type="ECO:0000313" key="1">
    <source>
        <dbReference type="EMBL" id="VVC24304.1"/>
    </source>
</evidence>
<dbReference type="OrthoDB" id="6607069at2759"/>
<protein>
    <submittedName>
        <fullName evidence="1">Uncharacterized protein</fullName>
    </submittedName>
</protein>
<name>A0A5E4M0K3_9HEMI</name>
<organism evidence="1 2">
    <name type="scientific">Cinara cedri</name>
    <dbReference type="NCBI Taxonomy" id="506608"/>
    <lineage>
        <taxon>Eukaryota</taxon>
        <taxon>Metazoa</taxon>
        <taxon>Ecdysozoa</taxon>
        <taxon>Arthropoda</taxon>
        <taxon>Hexapoda</taxon>
        <taxon>Insecta</taxon>
        <taxon>Pterygota</taxon>
        <taxon>Neoptera</taxon>
        <taxon>Paraneoptera</taxon>
        <taxon>Hemiptera</taxon>
        <taxon>Sternorrhyncha</taxon>
        <taxon>Aphidomorpha</taxon>
        <taxon>Aphidoidea</taxon>
        <taxon>Aphididae</taxon>
        <taxon>Lachninae</taxon>
        <taxon>Cinara</taxon>
    </lineage>
</organism>
<keyword evidence="2" id="KW-1185">Reference proteome</keyword>
<sequence length="121" mass="14062">MCYVKVNGNSEIGFNALNHDHDKDDENFLNRQKISNKLKRKALDDPCEKPCKILQRELREGDVCALTTTDINRIRKNIYYARLSRIPKLPTNLEELHLALTNLGEIKNNIDEIFLLINNQL</sequence>
<gene>
    <name evidence="1" type="ORF">CINCED_3A016469</name>
</gene>
<dbReference type="Proteomes" id="UP000325440">
    <property type="component" value="Unassembled WGS sequence"/>
</dbReference>
<reference evidence="1 2" key="1">
    <citation type="submission" date="2019-08" db="EMBL/GenBank/DDBJ databases">
        <authorList>
            <person name="Alioto T."/>
            <person name="Alioto T."/>
            <person name="Gomez Garrido J."/>
        </authorList>
    </citation>
    <scope>NUCLEOTIDE SEQUENCE [LARGE SCALE GENOMIC DNA]</scope>
</reference>
<evidence type="ECO:0000313" key="2">
    <source>
        <dbReference type="Proteomes" id="UP000325440"/>
    </source>
</evidence>
<dbReference type="EMBL" id="CABPRJ010000001">
    <property type="protein sequence ID" value="VVC24304.1"/>
    <property type="molecule type" value="Genomic_DNA"/>
</dbReference>
<accession>A0A5E4M0K3</accession>
<proteinExistence type="predicted"/>
<dbReference type="AlphaFoldDB" id="A0A5E4M0K3"/>